<dbReference type="OMA" id="SEASIWF"/>
<dbReference type="Gene3D" id="3.50.50.60">
    <property type="entry name" value="FAD/NAD(P)-binding domain"/>
    <property type="match status" value="1"/>
</dbReference>
<dbReference type="PROSITE" id="PS00624">
    <property type="entry name" value="GMC_OXRED_2"/>
    <property type="match status" value="1"/>
</dbReference>
<dbReference type="InterPro" id="IPR036188">
    <property type="entry name" value="FAD/NAD-bd_sf"/>
</dbReference>
<accession>A0A804J0A3</accession>
<dbReference type="InterPro" id="IPR051871">
    <property type="entry name" value="GMC_Oxidoreductase-Related"/>
</dbReference>
<reference evidence="3" key="2">
    <citation type="submission" date="2021-05" db="UniProtKB">
        <authorList>
            <consortium name="EnsemblPlants"/>
        </authorList>
    </citation>
    <scope>IDENTIFICATION</scope>
    <source>
        <strain evidence="3">subsp. malaccensis</strain>
    </source>
</reference>
<dbReference type="Gramene" id="Ma05_t03130.1">
    <property type="protein sequence ID" value="Ma05_p03130.1"/>
    <property type="gene ID" value="Ma05_g03130"/>
</dbReference>
<gene>
    <name evidence="2" type="ORF">GSMUA_255390.1</name>
</gene>
<dbReference type="Gene3D" id="3.30.410.40">
    <property type="match status" value="1"/>
</dbReference>
<dbReference type="GO" id="GO:0050660">
    <property type="term" value="F:flavin adenine dinucleotide binding"/>
    <property type="evidence" value="ECO:0007669"/>
    <property type="project" value="InterPro"/>
</dbReference>
<evidence type="ECO:0000259" key="1">
    <source>
        <dbReference type="PROSITE" id="PS00624"/>
    </source>
</evidence>
<dbReference type="InterPro" id="IPR000172">
    <property type="entry name" value="GMC_OxRdtase_N"/>
</dbReference>
<evidence type="ECO:0000313" key="2">
    <source>
        <dbReference type="EMBL" id="CAG1837362.1"/>
    </source>
</evidence>
<dbReference type="PANTHER" id="PTHR45968:SF3">
    <property type="entry name" value="OS04G0573100 PROTEIN"/>
    <property type="match status" value="1"/>
</dbReference>
<protein>
    <submittedName>
        <fullName evidence="2">(wild Malaysian banana) hypothetical protein</fullName>
    </submittedName>
</protein>
<keyword evidence="4" id="KW-1185">Reference proteome</keyword>
<feature type="domain" description="Glucose-methanol-choline oxidoreductase N-terminal" evidence="1">
    <location>
        <begin position="72"/>
        <end position="86"/>
    </location>
</feature>
<dbReference type="Proteomes" id="UP000012960">
    <property type="component" value="Unplaced"/>
</dbReference>
<dbReference type="InParanoid" id="A0A804J0A3"/>
<reference evidence="2" key="1">
    <citation type="submission" date="2021-03" db="EMBL/GenBank/DDBJ databases">
        <authorList>
            <consortium name="Genoscope - CEA"/>
            <person name="William W."/>
        </authorList>
    </citation>
    <scope>NUCLEOTIDE SEQUENCE</scope>
    <source>
        <strain evidence="2">Doubled-haploid Pahang</strain>
    </source>
</reference>
<evidence type="ECO:0000313" key="3">
    <source>
        <dbReference type="EnsemblPlants" id="Ma05_p03130.1"/>
    </source>
</evidence>
<dbReference type="AlphaFoldDB" id="A0A804J0A3"/>
<dbReference type="GO" id="GO:0016614">
    <property type="term" value="F:oxidoreductase activity, acting on CH-OH group of donors"/>
    <property type="evidence" value="ECO:0007669"/>
    <property type="project" value="InterPro"/>
</dbReference>
<name>A0A804J0A3_MUSAM</name>
<sequence>MCLGRRSGPLLLQLLPSSLTVLLRAIVQRILFRKRGGQTPQAYGVLYSDEMGDMHEAYVKDGSAGEIILSAGALGSPQLLMLSGVGPSEHLRSFGIEVVLDQPMIGRGMSDNPMNIITVPSPQPVEISSIQVAGITHSGNYIESFTGFNLAASLVHDTSGGGTETFDQVVFRFLSKLDEDSNYDKTRLTLDDASRNSTWSM</sequence>
<dbReference type="EnsemblPlants" id="Ma05_t03130.1">
    <property type="protein sequence ID" value="Ma05_p03130.1"/>
    <property type="gene ID" value="Ma05_g03130"/>
</dbReference>
<dbReference type="Pfam" id="PF00732">
    <property type="entry name" value="GMC_oxred_N"/>
    <property type="match status" value="1"/>
</dbReference>
<dbReference type="SUPFAM" id="SSF51905">
    <property type="entry name" value="FAD/NAD(P)-binding domain"/>
    <property type="match status" value="1"/>
</dbReference>
<organism evidence="3 4">
    <name type="scientific">Musa acuminata subsp. malaccensis</name>
    <name type="common">Wild banana</name>
    <name type="synonym">Musa malaccensis</name>
    <dbReference type="NCBI Taxonomy" id="214687"/>
    <lineage>
        <taxon>Eukaryota</taxon>
        <taxon>Viridiplantae</taxon>
        <taxon>Streptophyta</taxon>
        <taxon>Embryophyta</taxon>
        <taxon>Tracheophyta</taxon>
        <taxon>Spermatophyta</taxon>
        <taxon>Magnoliopsida</taxon>
        <taxon>Liliopsida</taxon>
        <taxon>Zingiberales</taxon>
        <taxon>Musaceae</taxon>
        <taxon>Musa</taxon>
    </lineage>
</organism>
<evidence type="ECO:0000313" key="4">
    <source>
        <dbReference type="Proteomes" id="UP000012960"/>
    </source>
</evidence>
<proteinExistence type="predicted"/>
<dbReference type="EMBL" id="HG996470">
    <property type="protein sequence ID" value="CAG1837362.1"/>
    <property type="molecule type" value="Genomic_DNA"/>
</dbReference>
<dbReference type="PANTHER" id="PTHR45968">
    <property type="entry name" value="OSJNBA0019K04.7 PROTEIN"/>
    <property type="match status" value="1"/>
</dbReference>